<name>A0AAD9J0C2_9ANNE</name>
<dbReference type="Proteomes" id="UP001208570">
    <property type="component" value="Unassembled WGS sequence"/>
</dbReference>
<organism evidence="1 2">
    <name type="scientific">Paralvinella palmiformis</name>
    <dbReference type="NCBI Taxonomy" id="53620"/>
    <lineage>
        <taxon>Eukaryota</taxon>
        <taxon>Metazoa</taxon>
        <taxon>Spiralia</taxon>
        <taxon>Lophotrochozoa</taxon>
        <taxon>Annelida</taxon>
        <taxon>Polychaeta</taxon>
        <taxon>Sedentaria</taxon>
        <taxon>Canalipalpata</taxon>
        <taxon>Terebellida</taxon>
        <taxon>Terebelliformia</taxon>
        <taxon>Alvinellidae</taxon>
        <taxon>Paralvinella</taxon>
    </lineage>
</organism>
<proteinExistence type="predicted"/>
<evidence type="ECO:0000313" key="1">
    <source>
        <dbReference type="EMBL" id="KAK2144331.1"/>
    </source>
</evidence>
<dbReference type="EMBL" id="JAODUP010000766">
    <property type="protein sequence ID" value="KAK2144331.1"/>
    <property type="molecule type" value="Genomic_DNA"/>
</dbReference>
<sequence>MVQVPMPYLKREICPTTAVLKFIEAAAPVPLEVPLFTIIKAGRQISPSQDYLRHQLH</sequence>
<reference evidence="1" key="1">
    <citation type="journal article" date="2023" name="Mol. Biol. Evol.">
        <title>Third-Generation Sequencing Reveals the Adaptive Role of the Epigenome in Three Deep-Sea Polychaetes.</title>
        <authorList>
            <person name="Perez M."/>
            <person name="Aroh O."/>
            <person name="Sun Y."/>
            <person name="Lan Y."/>
            <person name="Juniper S.K."/>
            <person name="Young C.R."/>
            <person name="Angers B."/>
            <person name="Qian P.Y."/>
        </authorList>
    </citation>
    <scope>NUCLEOTIDE SEQUENCE</scope>
    <source>
        <strain evidence="1">P08H-3</strain>
    </source>
</reference>
<dbReference type="AlphaFoldDB" id="A0AAD9J0C2"/>
<comment type="caution">
    <text evidence="1">The sequence shown here is derived from an EMBL/GenBank/DDBJ whole genome shotgun (WGS) entry which is preliminary data.</text>
</comment>
<gene>
    <name evidence="1" type="ORF">LSH36_766g01000</name>
</gene>
<keyword evidence="2" id="KW-1185">Reference proteome</keyword>
<accession>A0AAD9J0C2</accession>
<evidence type="ECO:0000313" key="2">
    <source>
        <dbReference type="Proteomes" id="UP001208570"/>
    </source>
</evidence>
<protein>
    <submittedName>
        <fullName evidence="1">Uncharacterized protein</fullName>
    </submittedName>
</protein>